<reference evidence="4" key="1">
    <citation type="submission" date="2022-07" db="EMBL/GenBank/DDBJ databases">
        <title>Genome Sequence of Leucocoprinus birnbaumii.</title>
        <authorList>
            <person name="Buettner E."/>
        </authorList>
    </citation>
    <scope>NUCLEOTIDE SEQUENCE</scope>
    <source>
        <strain evidence="4">VT141</strain>
    </source>
</reference>
<dbReference type="InterPro" id="IPR025476">
    <property type="entry name" value="Helitron_helicase-like"/>
</dbReference>
<feature type="domain" description="DUF6570" evidence="3">
    <location>
        <begin position="293"/>
        <end position="440"/>
    </location>
</feature>
<accession>A0AAD5VRJ9</accession>
<evidence type="ECO:0000256" key="1">
    <source>
        <dbReference type="SAM" id="MobiDB-lite"/>
    </source>
</evidence>
<feature type="compositionally biased region" description="Acidic residues" evidence="1">
    <location>
        <begin position="474"/>
        <end position="491"/>
    </location>
</feature>
<comment type="caution">
    <text evidence="4">The sequence shown here is derived from an EMBL/GenBank/DDBJ whole genome shotgun (WGS) entry which is preliminary data.</text>
</comment>
<evidence type="ECO:0000313" key="4">
    <source>
        <dbReference type="EMBL" id="KAJ3567669.1"/>
    </source>
</evidence>
<name>A0AAD5VRJ9_9AGAR</name>
<dbReference type="Gene3D" id="3.40.50.300">
    <property type="entry name" value="P-loop containing nucleotide triphosphate hydrolases"/>
    <property type="match status" value="1"/>
</dbReference>
<dbReference type="EMBL" id="JANIEX010000396">
    <property type="protein sequence ID" value="KAJ3567669.1"/>
    <property type="molecule type" value="Genomic_DNA"/>
</dbReference>
<feature type="domain" description="Helitron helicase-like" evidence="2">
    <location>
        <begin position="626"/>
        <end position="850"/>
    </location>
</feature>
<feature type="region of interest" description="Disordered" evidence="1">
    <location>
        <begin position="158"/>
        <end position="178"/>
    </location>
</feature>
<dbReference type="InterPro" id="IPR027417">
    <property type="entry name" value="P-loop_NTPase"/>
</dbReference>
<evidence type="ECO:0008006" key="6">
    <source>
        <dbReference type="Google" id="ProtNLM"/>
    </source>
</evidence>
<evidence type="ECO:0000259" key="2">
    <source>
        <dbReference type="Pfam" id="PF14214"/>
    </source>
</evidence>
<sequence length="1509" mass="169635">MCLTIRRAIPAAAVTRSISKPLKPRQFSYQTRSSGKNIQTIHTMCGFPELTMEQIFRYLTMDEIISQLPHPGTIPLRYRRSSASLIEYIAAYPPLYYTQLVDAARLLVYAKRDSKGRFRKNRISTGLDSVCDQLAIIPSLDAGPSRLTDGGDRLAIVDDRSHTDGGSDSPMGPLAEDSHDFQPLDREAIHDPSRVIERQYPPDVVKDVIRTFRRKTGNYALSSSCCAVCARDTPLVLLELFESALLIPNRHLLKPFRAHSEHRLFEGILLHGISSEGGEANVCMECLNRLSSGRLPPLSLANNMWIGTVPFELRILTLAEKILIARYYVAAYIIKLYPKDPSVKYWDSNTLNSGLKGNVSTYPLNAAELAHYLNQSIMPPPISILSETISVTVVGPTGFPERTLPDVLVVRRQRVCDALVWLSRHNPLYRDIEISDERLRELPINGVPDVILQTTRLSTDTAAVAKEHDSYVPQDDDPENSDEDSDSDAPSDTERNSYTHALNDLVMIDEQDQVDQINRRDADTGPAVVPLQSYGVVDVTGTSLPDVELMAHALANTVISDGPDLQIRRGSAFINEYARVDPDTGERIDGGPTNPNHLLGAFPWLFPYGCGGFEVERQVDVSYESHVRWALQYEDKRFRLDHRFIFQVFGVMQKRSICRAASLRMTRPVFQRHSDAISALTVDDFIRASEEELAGRPFSNPTMRALRKEVSTVRVQVHGTDESRIGIRRKIWGATAVFGPPSIWLTLNPSDTQDPIVQVLAGVDIDLDEFDSRMGPNATQRAINVARDPYAAASYFHKVIEIMLGSVFGITAARGAGRVKRSTGLLGKVQCYVGTVEAQGRGTLHLHIVLWLEGAPCASDMVIHLQNPRFRARICQFIRMHITADIDGMNTDELHRMPRQTDYAYSRPLDPDDSNFAGLYDERQRLLARAVQLHKCTQHTCLKTVKGVTKCKRRAPFELSSSEWVNSAGRWGPRRICGYVNNFNSCILQLLRSNHDIKLITNGVETRDICWYITNYAAKKQNRSSNVSALLARRYAFHVEQESRNPDIHRVHLRLIERCANTLSREQEFSAPEIYLDAILDALVTTYPDIRIRGDAPSDPTPQRIVMDRISGSIRISDQLSDYLARGDELNDYSFMQFMLDTYDSHYNPLTHSASEGRRGRRPNTRVPYIGTGRERRCRIIRSNGHETLPDFVGKWPPRNDNEELKELYCAFMLLLFRPWRQWPDILGGNSTFRQVFDGFMTSSPVHIRKTLDNIQYYYSSMDCAERARSVNDGNGPLLRVTEDEISERRHFDDGYISRSQTPDITEEAIAAARDDAIDPSQRRFGEIALEIANDAGFFSKSSSTYENGVRVAPVDDRVRRARDGELDTFATWTAQLEQTTRGGGRVVDIQALPNVPMGVVTVHSTSMSSDRDATVRAVDPAPTETIVRRRSTRHELDILNEEQRRAHDIVETHLLSTLNGHKPAPLLMTCFGEGGTGKTTVINAITKTFREHGSESLLAKNSNIGSGC</sequence>
<evidence type="ECO:0000313" key="5">
    <source>
        <dbReference type="Proteomes" id="UP001213000"/>
    </source>
</evidence>
<feature type="region of interest" description="Disordered" evidence="1">
    <location>
        <begin position="462"/>
        <end position="496"/>
    </location>
</feature>
<proteinExistence type="predicted"/>
<evidence type="ECO:0000259" key="3">
    <source>
        <dbReference type="Pfam" id="PF20209"/>
    </source>
</evidence>
<gene>
    <name evidence="4" type="ORF">NP233_g6214</name>
</gene>
<dbReference type="Pfam" id="PF14214">
    <property type="entry name" value="Helitron_like_N"/>
    <property type="match status" value="1"/>
</dbReference>
<dbReference type="InterPro" id="IPR046700">
    <property type="entry name" value="DUF6570"/>
</dbReference>
<dbReference type="Pfam" id="PF20209">
    <property type="entry name" value="DUF6570"/>
    <property type="match status" value="1"/>
</dbReference>
<protein>
    <recommendedName>
        <fullName evidence="6">Helitron helicase-like domain-containing protein</fullName>
    </recommendedName>
</protein>
<organism evidence="4 5">
    <name type="scientific">Leucocoprinus birnbaumii</name>
    <dbReference type="NCBI Taxonomy" id="56174"/>
    <lineage>
        <taxon>Eukaryota</taxon>
        <taxon>Fungi</taxon>
        <taxon>Dikarya</taxon>
        <taxon>Basidiomycota</taxon>
        <taxon>Agaricomycotina</taxon>
        <taxon>Agaricomycetes</taxon>
        <taxon>Agaricomycetidae</taxon>
        <taxon>Agaricales</taxon>
        <taxon>Agaricineae</taxon>
        <taxon>Agaricaceae</taxon>
        <taxon>Leucocoprinus</taxon>
    </lineage>
</organism>
<keyword evidence="5" id="KW-1185">Reference proteome</keyword>
<dbReference type="Proteomes" id="UP001213000">
    <property type="component" value="Unassembled WGS sequence"/>
</dbReference>